<accession>A0A839TN26</accession>
<evidence type="ECO:0000259" key="5">
    <source>
        <dbReference type="PROSITE" id="PS50931"/>
    </source>
</evidence>
<dbReference type="GO" id="GO:0000976">
    <property type="term" value="F:transcription cis-regulatory region binding"/>
    <property type="evidence" value="ECO:0007669"/>
    <property type="project" value="TreeGrafter"/>
</dbReference>
<organism evidence="6 7">
    <name type="scientific">Paenibacillus rhizosphaerae</name>
    <dbReference type="NCBI Taxonomy" id="297318"/>
    <lineage>
        <taxon>Bacteria</taxon>
        <taxon>Bacillati</taxon>
        <taxon>Bacillota</taxon>
        <taxon>Bacilli</taxon>
        <taxon>Bacillales</taxon>
        <taxon>Paenibacillaceae</taxon>
        <taxon>Paenibacillus</taxon>
    </lineage>
</organism>
<evidence type="ECO:0000256" key="2">
    <source>
        <dbReference type="ARBA" id="ARBA00023015"/>
    </source>
</evidence>
<dbReference type="SUPFAM" id="SSF53850">
    <property type="entry name" value="Periplasmic binding protein-like II"/>
    <property type="match status" value="1"/>
</dbReference>
<dbReference type="EMBL" id="JACHXJ010000002">
    <property type="protein sequence ID" value="MBB3128011.1"/>
    <property type="molecule type" value="Genomic_DNA"/>
</dbReference>
<sequence>MMINTEWYRIFLHASETLNMTKAAQRLNMTQPSVSYAIKQLEDALGVKLFDRLSKGIVLTEEGHALYDQVKQVFDKLDYAERYMKQLGQLNEGRLRIGANGAIIRDYIVPRLDIFRSLHPNIRVQVSQQKTGQILEQLRQGLLDLGYVNLPVKDEEIQVINTFVSPYCVVAGRPFATMANSPLTAAQLAELPLLMLSQGSATRSYIEAWFQSQGVEAAADFELNSLDMLAEFAERGYGAAILPRAFVISKIEEGALMELSMEVPLPDRNVGVAVRKHSSPSLAAEAFLNIQSSRSL</sequence>
<reference evidence="6 7" key="1">
    <citation type="submission" date="2020-08" db="EMBL/GenBank/DDBJ databases">
        <title>Genomic Encyclopedia of Type Strains, Phase III (KMG-III): the genomes of soil and plant-associated and newly described type strains.</title>
        <authorList>
            <person name="Whitman W."/>
        </authorList>
    </citation>
    <scope>NUCLEOTIDE SEQUENCE [LARGE SCALE GENOMIC DNA]</scope>
    <source>
        <strain evidence="6 7">CECT 5831</strain>
    </source>
</reference>
<comment type="caution">
    <text evidence="6">The sequence shown here is derived from an EMBL/GenBank/DDBJ whole genome shotgun (WGS) entry which is preliminary data.</text>
</comment>
<keyword evidence="3 6" id="KW-0238">DNA-binding</keyword>
<dbReference type="Proteomes" id="UP000517523">
    <property type="component" value="Unassembled WGS sequence"/>
</dbReference>
<dbReference type="FunFam" id="1.10.10.10:FF:000001">
    <property type="entry name" value="LysR family transcriptional regulator"/>
    <property type="match status" value="1"/>
</dbReference>
<evidence type="ECO:0000313" key="6">
    <source>
        <dbReference type="EMBL" id="MBB3128011.1"/>
    </source>
</evidence>
<dbReference type="SUPFAM" id="SSF46785">
    <property type="entry name" value="Winged helix' DNA-binding domain"/>
    <property type="match status" value="1"/>
</dbReference>
<dbReference type="Gene3D" id="3.40.190.290">
    <property type="match status" value="1"/>
</dbReference>
<dbReference type="InterPro" id="IPR036390">
    <property type="entry name" value="WH_DNA-bd_sf"/>
</dbReference>
<feature type="domain" description="HTH lysR-type" evidence="5">
    <location>
        <begin position="3"/>
        <end position="60"/>
    </location>
</feature>
<dbReference type="InterPro" id="IPR000847">
    <property type="entry name" value="LysR_HTH_N"/>
</dbReference>
<protein>
    <submittedName>
        <fullName evidence="6">DNA-binding transcriptional LysR family regulator</fullName>
    </submittedName>
</protein>
<evidence type="ECO:0000256" key="3">
    <source>
        <dbReference type="ARBA" id="ARBA00023125"/>
    </source>
</evidence>
<keyword evidence="4" id="KW-0804">Transcription</keyword>
<evidence type="ECO:0000313" key="7">
    <source>
        <dbReference type="Proteomes" id="UP000517523"/>
    </source>
</evidence>
<evidence type="ECO:0000256" key="1">
    <source>
        <dbReference type="ARBA" id="ARBA00009437"/>
    </source>
</evidence>
<dbReference type="PRINTS" id="PR00039">
    <property type="entry name" value="HTHLYSR"/>
</dbReference>
<dbReference type="PANTHER" id="PTHR30126:SF64">
    <property type="entry name" value="HTH-TYPE TRANSCRIPTIONAL REGULATOR CITR"/>
    <property type="match status" value="1"/>
</dbReference>
<dbReference type="Gene3D" id="1.10.10.10">
    <property type="entry name" value="Winged helix-like DNA-binding domain superfamily/Winged helix DNA-binding domain"/>
    <property type="match status" value="1"/>
</dbReference>
<dbReference type="CDD" id="cd05466">
    <property type="entry name" value="PBP2_LTTR_substrate"/>
    <property type="match status" value="1"/>
</dbReference>
<name>A0A839TN26_9BACL</name>
<dbReference type="PANTHER" id="PTHR30126">
    <property type="entry name" value="HTH-TYPE TRANSCRIPTIONAL REGULATOR"/>
    <property type="match status" value="1"/>
</dbReference>
<comment type="similarity">
    <text evidence="1">Belongs to the LysR transcriptional regulatory family.</text>
</comment>
<dbReference type="Pfam" id="PF00126">
    <property type="entry name" value="HTH_1"/>
    <property type="match status" value="1"/>
</dbReference>
<gene>
    <name evidence="6" type="ORF">FHS19_002665</name>
</gene>
<dbReference type="GO" id="GO:0003700">
    <property type="term" value="F:DNA-binding transcription factor activity"/>
    <property type="evidence" value="ECO:0007669"/>
    <property type="project" value="InterPro"/>
</dbReference>
<dbReference type="InterPro" id="IPR005119">
    <property type="entry name" value="LysR_subst-bd"/>
</dbReference>
<evidence type="ECO:0000256" key="4">
    <source>
        <dbReference type="ARBA" id="ARBA00023163"/>
    </source>
</evidence>
<keyword evidence="2" id="KW-0805">Transcription regulation</keyword>
<dbReference type="AlphaFoldDB" id="A0A839TN26"/>
<dbReference type="Pfam" id="PF03466">
    <property type="entry name" value="LysR_substrate"/>
    <property type="match status" value="1"/>
</dbReference>
<dbReference type="InterPro" id="IPR036388">
    <property type="entry name" value="WH-like_DNA-bd_sf"/>
</dbReference>
<proteinExistence type="inferred from homology"/>
<dbReference type="PROSITE" id="PS50931">
    <property type="entry name" value="HTH_LYSR"/>
    <property type="match status" value="1"/>
</dbReference>